<evidence type="ECO:0000259" key="9">
    <source>
        <dbReference type="PROSITE" id="PS51085"/>
    </source>
</evidence>
<dbReference type="AlphaFoldDB" id="A0A0P0YZ88"/>
<name>A0A0P0YZ88_9HYPH</name>
<evidence type="ECO:0000256" key="1">
    <source>
        <dbReference type="ARBA" id="ARBA00007874"/>
    </source>
</evidence>
<dbReference type="Pfam" id="PF00111">
    <property type="entry name" value="Fer2"/>
    <property type="match status" value="1"/>
</dbReference>
<dbReference type="GO" id="GO:0046872">
    <property type="term" value="F:metal ion binding"/>
    <property type="evidence" value="ECO:0007669"/>
    <property type="project" value="UniProtKB-KW"/>
</dbReference>
<reference evidence="10" key="1">
    <citation type="journal article" date="2015" name="Proc. Natl. Acad. Sci. U.S.A.">
        <title>Bacterial clade with the ribosomal RNA operon on a small plasmid rather than the chromosome.</title>
        <authorList>
            <person name="Anda M."/>
            <person name="Ohtsubo Y."/>
            <person name="Okubo T."/>
            <person name="Sugawara M."/>
            <person name="Nagata Y."/>
            <person name="Tsuda M."/>
            <person name="Minamisawa K."/>
            <person name="Mitsui H."/>
        </authorList>
    </citation>
    <scope>NUCLEOTIDE SEQUENCE</scope>
    <source>
        <strain evidence="10">DSM 14790</strain>
    </source>
</reference>
<dbReference type="SUPFAM" id="SSF54292">
    <property type="entry name" value="2Fe-2S ferredoxin-like"/>
    <property type="match status" value="1"/>
</dbReference>
<evidence type="ECO:0000256" key="7">
    <source>
        <dbReference type="ARBA" id="ARBA00023014"/>
    </source>
</evidence>
<keyword evidence="7" id="KW-0411">Iron-sulfur</keyword>
<proteinExistence type="inferred from homology"/>
<evidence type="ECO:0000313" key="10">
    <source>
        <dbReference type="EMBL" id="BAT26951.1"/>
    </source>
</evidence>
<organism evidence="10">
    <name type="scientific">Aurantimonas coralicida</name>
    <dbReference type="NCBI Taxonomy" id="182270"/>
    <lineage>
        <taxon>Bacteria</taxon>
        <taxon>Pseudomonadati</taxon>
        <taxon>Pseudomonadota</taxon>
        <taxon>Alphaproteobacteria</taxon>
        <taxon>Hyphomicrobiales</taxon>
        <taxon>Aurantimonadaceae</taxon>
        <taxon>Aurantimonas</taxon>
    </lineage>
</organism>
<comment type="cofactor">
    <cofactor evidence="8">
        <name>[2Fe-2S] cluster</name>
        <dbReference type="ChEBI" id="CHEBI:190135"/>
    </cofactor>
</comment>
<dbReference type="Gene3D" id="3.10.20.30">
    <property type="match status" value="1"/>
</dbReference>
<dbReference type="GO" id="GO:0051537">
    <property type="term" value="F:2 iron, 2 sulfur cluster binding"/>
    <property type="evidence" value="ECO:0007669"/>
    <property type="project" value="UniProtKB-KW"/>
</dbReference>
<dbReference type="CDD" id="cd00207">
    <property type="entry name" value="fer2"/>
    <property type="match status" value="1"/>
</dbReference>
<accession>A0A0P0YZ88</accession>
<dbReference type="InterPro" id="IPR036010">
    <property type="entry name" value="2Fe-2S_ferredoxin-like_sf"/>
</dbReference>
<evidence type="ECO:0000256" key="5">
    <source>
        <dbReference type="ARBA" id="ARBA00022982"/>
    </source>
</evidence>
<sequence>MRRHMVTLRNRGGLVFSVGEDEPIIDAVEAAGHVLPIGCRYGGCITCAARLVSGSVRQPNGTALNRRQSEAGYVLLCVARPKEDCVLDVGVESHDRLYVNPFASAAATDQLARAKGR</sequence>
<dbReference type="PROSITE" id="PS51085">
    <property type="entry name" value="2FE2S_FER_2"/>
    <property type="match status" value="1"/>
</dbReference>
<dbReference type="InterPro" id="IPR001041">
    <property type="entry name" value="2Fe-2S_ferredoxin-type"/>
</dbReference>
<comment type="similarity">
    <text evidence="1">Belongs to the 2Fe2S plant-type ferredoxin family.</text>
</comment>
<keyword evidence="3" id="KW-0001">2Fe-2S</keyword>
<evidence type="ECO:0000256" key="8">
    <source>
        <dbReference type="ARBA" id="ARBA00034078"/>
    </source>
</evidence>
<keyword evidence="2" id="KW-0813">Transport</keyword>
<evidence type="ECO:0000256" key="3">
    <source>
        <dbReference type="ARBA" id="ARBA00022714"/>
    </source>
</evidence>
<keyword evidence="6" id="KW-0408">Iron</keyword>
<protein>
    <submittedName>
        <fullName evidence="10">Ferredoxin PetF</fullName>
    </submittedName>
</protein>
<dbReference type="RefSeq" id="WP_024350545.1">
    <property type="nucleotide sequence ID" value="NZ_BBWN01000016.1"/>
</dbReference>
<evidence type="ECO:0000256" key="2">
    <source>
        <dbReference type="ARBA" id="ARBA00022448"/>
    </source>
</evidence>
<feature type="domain" description="2Fe-2S ferredoxin-type" evidence="9">
    <location>
        <begin position="4"/>
        <end position="97"/>
    </location>
</feature>
<dbReference type="PANTHER" id="PTHR43112:SF3">
    <property type="entry name" value="FERREDOXIN-2, CHLOROPLASTIC"/>
    <property type="match status" value="1"/>
</dbReference>
<evidence type="ECO:0000256" key="6">
    <source>
        <dbReference type="ARBA" id="ARBA00023004"/>
    </source>
</evidence>
<dbReference type="InterPro" id="IPR012675">
    <property type="entry name" value="Beta-grasp_dom_sf"/>
</dbReference>
<dbReference type="PANTHER" id="PTHR43112">
    <property type="entry name" value="FERREDOXIN"/>
    <property type="match status" value="1"/>
</dbReference>
<dbReference type="EMBL" id="LC066374">
    <property type="protein sequence ID" value="BAT26951.1"/>
    <property type="molecule type" value="Genomic_DNA"/>
</dbReference>
<evidence type="ECO:0000256" key="4">
    <source>
        <dbReference type="ARBA" id="ARBA00022723"/>
    </source>
</evidence>
<keyword evidence="4" id="KW-0479">Metal-binding</keyword>
<keyword evidence="5" id="KW-0249">Electron transport</keyword>